<dbReference type="EMBL" id="CP182909">
    <property type="protein sequence ID" value="XPM64403.1"/>
    <property type="molecule type" value="Genomic_DNA"/>
</dbReference>
<reference evidence="1 2" key="1">
    <citation type="journal article" date="2016" name="Genome Announc.">
        <title>Draft Genome Sequence of the Thermotolerant Cyanobacterium Desertifilum sp. IPPAS B-1220.</title>
        <authorList>
            <person name="Mironov K.S."/>
            <person name="Sinetova M.A."/>
            <person name="Bolatkhan K."/>
            <person name="Zayadan B.K."/>
            <person name="Ustinova V.V."/>
            <person name="Kupriyanova E.V."/>
            <person name="Skrypnik A.N."/>
            <person name="Gogoleva N.E."/>
            <person name="Gogolev Y.V."/>
            <person name="Los D.A."/>
        </authorList>
    </citation>
    <scope>NUCLEOTIDE SEQUENCE [LARGE SCALE GENOMIC DNA]</scope>
    <source>
        <strain evidence="1 2">IPPAS B-1220</strain>
    </source>
</reference>
<gene>
    <name evidence="1" type="ORF">BH720_036880</name>
</gene>
<dbReference type="Proteomes" id="UP000095472">
    <property type="component" value="Chromosome"/>
</dbReference>
<organism evidence="1 2">
    <name type="scientific">Desertifilum tharense IPPAS B-1220</name>
    <dbReference type="NCBI Taxonomy" id="1781255"/>
    <lineage>
        <taxon>Bacteria</taxon>
        <taxon>Bacillati</taxon>
        <taxon>Cyanobacteriota</taxon>
        <taxon>Cyanophyceae</taxon>
        <taxon>Desertifilales</taxon>
        <taxon>Desertifilaceae</taxon>
        <taxon>Desertifilum</taxon>
    </lineage>
</organism>
<proteinExistence type="predicted"/>
<accession>A0ACD5GTY8</accession>
<evidence type="ECO:0000313" key="2">
    <source>
        <dbReference type="Proteomes" id="UP000095472"/>
    </source>
</evidence>
<sequence>MVKRRDSWTERFASRRSVKKCKRSSVKWHFDAVRDLAIAPSRIAISEPTYPGQSVVYVRRLLSG</sequence>
<name>A0ACD5GTY8_9CYAN</name>
<protein>
    <submittedName>
        <fullName evidence="1">Uncharacterized protein</fullName>
    </submittedName>
</protein>
<evidence type="ECO:0000313" key="1">
    <source>
        <dbReference type="EMBL" id="XPM64403.1"/>
    </source>
</evidence>
<keyword evidence="2" id="KW-1185">Reference proteome</keyword>